<sequence>MTKNYEREDLYPLRQTDDNDEYSNAGFLYGSKRDSSNLLVAFVDANILRAKEDSSTQTKALDATTAAVAEAINRIFLPLPVRAAFMRTLNNLDSKRCAELNRQVDAAIEAAFNPDPNRSVELDNGAFVGVNLFDQKGTHLGWLGPNGQVFKIQNDGPLGIFQLEYMPESPDEASRRAPGRHELNIPADETTGRATGKSTERPELDIPPATKTPVVQKQPPPSRGHRRLQHPYLARLGRTAPWSWNNRASF</sequence>
<feature type="compositionally biased region" description="Basic and acidic residues" evidence="1">
    <location>
        <begin position="172"/>
        <end position="183"/>
    </location>
</feature>
<evidence type="ECO:0000313" key="2">
    <source>
        <dbReference type="EMBL" id="KAF5857619.1"/>
    </source>
</evidence>
<evidence type="ECO:0000313" key="3">
    <source>
        <dbReference type="Proteomes" id="UP000541154"/>
    </source>
</evidence>
<organism evidence="2 3">
    <name type="scientific">Petromyces alliaceus</name>
    <name type="common">Aspergillus alliaceus</name>
    <dbReference type="NCBI Taxonomy" id="209559"/>
    <lineage>
        <taxon>Eukaryota</taxon>
        <taxon>Fungi</taxon>
        <taxon>Dikarya</taxon>
        <taxon>Ascomycota</taxon>
        <taxon>Pezizomycotina</taxon>
        <taxon>Eurotiomycetes</taxon>
        <taxon>Eurotiomycetidae</taxon>
        <taxon>Eurotiales</taxon>
        <taxon>Aspergillaceae</taxon>
        <taxon>Aspergillus</taxon>
        <taxon>Aspergillus subgen. Circumdati</taxon>
    </lineage>
</organism>
<keyword evidence="3" id="KW-1185">Reference proteome</keyword>
<proteinExistence type="predicted"/>
<dbReference type="AlphaFoldDB" id="A0A8H5ZYJ0"/>
<dbReference type="EMBL" id="SPNV01000247">
    <property type="protein sequence ID" value="KAF5857619.1"/>
    <property type="molecule type" value="Genomic_DNA"/>
</dbReference>
<comment type="caution">
    <text evidence="2">The sequence shown here is derived from an EMBL/GenBank/DDBJ whole genome shotgun (WGS) entry which is preliminary data.</text>
</comment>
<evidence type="ECO:0000256" key="1">
    <source>
        <dbReference type="SAM" id="MobiDB-lite"/>
    </source>
</evidence>
<dbReference type="Proteomes" id="UP000541154">
    <property type="component" value="Unassembled WGS sequence"/>
</dbReference>
<reference evidence="2 3" key="1">
    <citation type="submission" date="2019-04" db="EMBL/GenBank/DDBJ databases">
        <title>Aspergillus burnettii sp. nov., novel species from soil in southeast Queensland.</title>
        <authorList>
            <person name="Gilchrist C.L.M."/>
            <person name="Pitt J.I."/>
            <person name="Lange L."/>
            <person name="Lacey H.J."/>
            <person name="Vuong D."/>
            <person name="Midgley D.J."/>
            <person name="Greenfield P."/>
            <person name="Bradbury M."/>
            <person name="Lacey E."/>
            <person name="Busk P.K."/>
            <person name="Pilgaard B."/>
            <person name="Chooi Y.H."/>
            <person name="Piggott A.M."/>
        </authorList>
    </citation>
    <scope>NUCLEOTIDE SEQUENCE [LARGE SCALE GENOMIC DNA]</scope>
    <source>
        <strain evidence="2 3">FRR 5400</strain>
    </source>
</reference>
<accession>A0A8H5ZYJ0</accession>
<protein>
    <submittedName>
        <fullName evidence="2">Uncharacterized protein</fullName>
    </submittedName>
</protein>
<name>A0A8H5ZYJ0_PETAA</name>
<feature type="region of interest" description="Disordered" evidence="1">
    <location>
        <begin position="169"/>
        <end position="232"/>
    </location>
</feature>
<gene>
    <name evidence="2" type="ORF">ETB97_005516</name>
</gene>